<sequence length="439" mass="50262">MTTMSWLDPQTRQARLITKKHLQEMHRTVHGMEQSRVDMYRWYGCDLIDRMSEGLNMFRPARACACVLFNRFYARNGFNASKPAAWDDADWYGFLPPRFRNLNWRFVATACLFLAGKVEDNPKKISAVIKCLHEDWKSTDETLENLNDVLHMQLRDTILAYERLVLQAIEFDMIVEAPVAYNQVAYCVRLFCGKEVGKKASEEEGMIELSEHGDEILDIAVRFIHNSLHTTLWLEYDAPTIAIGAVWLSAKFYGFAGEPGWWKKVEKEFQEVNTRRNTNGQVVHTMEAPKMEVLDDIGRQILKYYKDRQLNPSVPFDVPLPDVITGQAPNLSKYSNATFPWKHVVLAQGPNARGGNRSALSREGRILRCTCSVWRALDQLEVPPEGRTCRCLQSLLGRASEKRRVGRERFFMSSRVASAMQQRRSRGSAGSAAKKEEGV</sequence>
<feature type="region of interest" description="Disordered" evidence="1">
    <location>
        <begin position="416"/>
        <end position="439"/>
    </location>
</feature>
<name>A0A7S0HYX2_9CRYP</name>
<reference evidence="3" key="1">
    <citation type="submission" date="2021-01" db="EMBL/GenBank/DDBJ databases">
        <authorList>
            <person name="Corre E."/>
            <person name="Pelletier E."/>
            <person name="Niang G."/>
            <person name="Scheremetjew M."/>
            <person name="Finn R."/>
            <person name="Kale V."/>
            <person name="Holt S."/>
            <person name="Cochrane G."/>
            <person name="Meng A."/>
            <person name="Brown T."/>
            <person name="Cohen L."/>
        </authorList>
    </citation>
    <scope>NUCLEOTIDE SEQUENCE</scope>
    <source>
        <strain evidence="3">CCMP325</strain>
    </source>
</reference>
<dbReference type="Gene3D" id="1.10.472.10">
    <property type="entry name" value="Cyclin-like"/>
    <property type="match status" value="2"/>
</dbReference>
<dbReference type="AlphaFoldDB" id="A0A7S0HYX2"/>
<evidence type="ECO:0000313" key="3">
    <source>
        <dbReference type="EMBL" id="CAD8506122.1"/>
    </source>
</evidence>
<dbReference type="InterPro" id="IPR006671">
    <property type="entry name" value="Cyclin_N"/>
</dbReference>
<gene>
    <name evidence="3" type="ORF">HPHI1048_LOCUS22431</name>
</gene>
<protein>
    <recommendedName>
        <fullName evidence="2">Cyclin N-terminal domain-containing protein</fullName>
    </recommendedName>
</protein>
<dbReference type="InterPro" id="IPR036915">
    <property type="entry name" value="Cyclin-like_sf"/>
</dbReference>
<evidence type="ECO:0000256" key="1">
    <source>
        <dbReference type="SAM" id="MobiDB-lite"/>
    </source>
</evidence>
<dbReference type="EMBL" id="HBEO01033172">
    <property type="protein sequence ID" value="CAD8506122.1"/>
    <property type="molecule type" value="Transcribed_RNA"/>
</dbReference>
<evidence type="ECO:0000259" key="2">
    <source>
        <dbReference type="Pfam" id="PF00134"/>
    </source>
</evidence>
<dbReference type="PANTHER" id="PTHR10026">
    <property type="entry name" value="CYCLIN"/>
    <property type="match status" value="1"/>
</dbReference>
<dbReference type="SUPFAM" id="SSF47954">
    <property type="entry name" value="Cyclin-like"/>
    <property type="match status" value="2"/>
</dbReference>
<dbReference type="InterPro" id="IPR043198">
    <property type="entry name" value="Cyclin/Ssn8"/>
</dbReference>
<accession>A0A7S0HYX2</accession>
<organism evidence="3">
    <name type="scientific">Hanusia phi</name>
    <dbReference type="NCBI Taxonomy" id="3032"/>
    <lineage>
        <taxon>Eukaryota</taxon>
        <taxon>Cryptophyceae</taxon>
        <taxon>Pyrenomonadales</taxon>
        <taxon>Geminigeraceae</taxon>
        <taxon>Hanusia</taxon>
    </lineage>
</organism>
<dbReference type="Pfam" id="PF00134">
    <property type="entry name" value="Cyclin_N"/>
    <property type="match status" value="1"/>
</dbReference>
<proteinExistence type="predicted"/>
<dbReference type="GO" id="GO:0006357">
    <property type="term" value="P:regulation of transcription by RNA polymerase II"/>
    <property type="evidence" value="ECO:0007669"/>
    <property type="project" value="InterPro"/>
</dbReference>
<feature type="domain" description="Cyclin N-terminal" evidence="2">
    <location>
        <begin position="29"/>
        <end position="173"/>
    </location>
</feature>
<dbReference type="GO" id="GO:0016538">
    <property type="term" value="F:cyclin-dependent protein serine/threonine kinase regulator activity"/>
    <property type="evidence" value="ECO:0007669"/>
    <property type="project" value="InterPro"/>
</dbReference>